<gene>
    <name evidence="1" type="ORF">METZ01_LOCUS6453</name>
</gene>
<dbReference type="AlphaFoldDB" id="A0A381NGS2"/>
<accession>A0A381NGS2</accession>
<reference evidence="1" key="1">
    <citation type="submission" date="2018-05" db="EMBL/GenBank/DDBJ databases">
        <authorList>
            <person name="Lanie J.A."/>
            <person name="Ng W.-L."/>
            <person name="Kazmierczak K.M."/>
            <person name="Andrzejewski T.M."/>
            <person name="Davidsen T.M."/>
            <person name="Wayne K.J."/>
            <person name="Tettelin H."/>
            <person name="Glass J.I."/>
            <person name="Rusch D."/>
            <person name="Podicherti R."/>
            <person name="Tsui H.-C.T."/>
            <person name="Winkler M.E."/>
        </authorList>
    </citation>
    <scope>NUCLEOTIDE SEQUENCE</scope>
</reference>
<sequence length="42" mass="4018">MGSGPGVVQAVDFANGLAQLDIAVGVDDGNPGAIVAPVLKSP</sequence>
<protein>
    <submittedName>
        <fullName evidence="1">Uncharacterized protein</fullName>
    </submittedName>
</protein>
<organism evidence="1">
    <name type="scientific">marine metagenome</name>
    <dbReference type="NCBI Taxonomy" id="408172"/>
    <lineage>
        <taxon>unclassified sequences</taxon>
        <taxon>metagenomes</taxon>
        <taxon>ecological metagenomes</taxon>
    </lineage>
</organism>
<dbReference type="EMBL" id="UINC01000338">
    <property type="protein sequence ID" value="SUZ53599.1"/>
    <property type="molecule type" value="Genomic_DNA"/>
</dbReference>
<proteinExistence type="predicted"/>
<name>A0A381NGS2_9ZZZZ</name>
<evidence type="ECO:0000313" key="1">
    <source>
        <dbReference type="EMBL" id="SUZ53599.1"/>
    </source>
</evidence>